<dbReference type="Pfam" id="PF20935">
    <property type="entry name" value="DUF6847"/>
    <property type="match status" value="1"/>
</dbReference>
<dbReference type="Gene3D" id="6.10.320.10">
    <property type="match status" value="1"/>
</dbReference>
<dbReference type="Proteomes" id="UP000616608">
    <property type="component" value="Unassembled WGS sequence"/>
</dbReference>
<dbReference type="RefSeq" id="WP_229704195.1">
    <property type="nucleotide sequence ID" value="NZ_BMJT01000005.1"/>
</dbReference>
<proteinExistence type="predicted"/>
<keyword evidence="2" id="KW-1185">Reference proteome</keyword>
<protein>
    <submittedName>
        <fullName evidence="1">Uncharacterized protein</fullName>
    </submittedName>
</protein>
<organism evidence="1 2">
    <name type="scientific">Lysinibacillus alkalisoli</name>
    <dbReference type="NCBI Taxonomy" id="1911548"/>
    <lineage>
        <taxon>Bacteria</taxon>
        <taxon>Bacillati</taxon>
        <taxon>Bacillota</taxon>
        <taxon>Bacilli</taxon>
        <taxon>Bacillales</taxon>
        <taxon>Bacillaceae</taxon>
        <taxon>Lysinibacillus</taxon>
    </lineage>
</organism>
<evidence type="ECO:0000313" key="1">
    <source>
        <dbReference type="EMBL" id="GGG22633.1"/>
    </source>
</evidence>
<reference evidence="1" key="2">
    <citation type="submission" date="2020-09" db="EMBL/GenBank/DDBJ databases">
        <authorList>
            <person name="Sun Q."/>
            <person name="Zhou Y."/>
        </authorList>
    </citation>
    <scope>NUCLEOTIDE SEQUENCE</scope>
    <source>
        <strain evidence="1">CGMCC 1.15760</strain>
    </source>
</reference>
<comment type="caution">
    <text evidence="1">The sequence shown here is derived from an EMBL/GenBank/DDBJ whole genome shotgun (WGS) entry which is preliminary data.</text>
</comment>
<dbReference type="EMBL" id="BMJT01000005">
    <property type="protein sequence ID" value="GGG22633.1"/>
    <property type="molecule type" value="Genomic_DNA"/>
</dbReference>
<accession>A0A917G5D1</accession>
<reference evidence="1" key="1">
    <citation type="journal article" date="2014" name="Int. J. Syst. Evol. Microbiol.">
        <title>Complete genome sequence of Corynebacterium casei LMG S-19264T (=DSM 44701T), isolated from a smear-ripened cheese.</title>
        <authorList>
            <consortium name="US DOE Joint Genome Institute (JGI-PGF)"/>
            <person name="Walter F."/>
            <person name="Albersmeier A."/>
            <person name="Kalinowski J."/>
            <person name="Ruckert C."/>
        </authorList>
    </citation>
    <scope>NUCLEOTIDE SEQUENCE</scope>
    <source>
        <strain evidence="1">CGMCC 1.15760</strain>
    </source>
</reference>
<dbReference type="AlphaFoldDB" id="A0A917G5D1"/>
<dbReference type="InterPro" id="IPR047741">
    <property type="entry name" value="DIP1984-like"/>
</dbReference>
<gene>
    <name evidence="1" type="ORF">GCM10007425_16380</name>
</gene>
<evidence type="ECO:0000313" key="2">
    <source>
        <dbReference type="Proteomes" id="UP000616608"/>
    </source>
</evidence>
<name>A0A917G5D1_9BACI</name>
<sequence length="167" mass="19680">MNLAEAVKLKSILKSKFYEYTEELHRVAFITVEKGEEATNTFRSMSEVEKDLARIRQDIRTLDRLVYEANTKNHVTFEDKEWALVEAIELASQLREEASLFRHFSEQAKQTVENNTGDIILYRVAQYEPDEYRERADVLEKKAHRLSNAINAKNYTIIIDFDDSFYF</sequence>